<accession>D6WVB9</accession>
<reference evidence="1 2" key="2">
    <citation type="journal article" date="2010" name="Nucleic Acids Res.">
        <title>BeetleBase in 2010: revisions to provide comprehensive genomic information for Tribolium castaneum.</title>
        <authorList>
            <person name="Kim H.S."/>
            <person name="Murphy T."/>
            <person name="Xia J."/>
            <person name="Caragea D."/>
            <person name="Park Y."/>
            <person name="Beeman R.W."/>
            <person name="Lorenzen M.D."/>
            <person name="Butcher S."/>
            <person name="Manak J.R."/>
            <person name="Brown S.J."/>
        </authorList>
    </citation>
    <scope>GENOME REANNOTATION</scope>
    <source>
        <strain evidence="1 2">Georgia GA2</strain>
    </source>
</reference>
<evidence type="ECO:0000313" key="2">
    <source>
        <dbReference type="Proteomes" id="UP000007266"/>
    </source>
</evidence>
<reference evidence="1 2" key="1">
    <citation type="journal article" date="2008" name="Nature">
        <title>The genome of the model beetle and pest Tribolium castaneum.</title>
        <authorList>
            <consortium name="Tribolium Genome Sequencing Consortium"/>
            <person name="Richards S."/>
            <person name="Gibbs R.A."/>
            <person name="Weinstock G.M."/>
            <person name="Brown S.J."/>
            <person name="Denell R."/>
            <person name="Beeman R.W."/>
            <person name="Gibbs R."/>
            <person name="Beeman R.W."/>
            <person name="Brown S.J."/>
            <person name="Bucher G."/>
            <person name="Friedrich M."/>
            <person name="Grimmelikhuijzen C.J."/>
            <person name="Klingler M."/>
            <person name="Lorenzen M."/>
            <person name="Richards S."/>
            <person name="Roth S."/>
            <person name="Schroder R."/>
            <person name="Tautz D."/>
            <person name="Zdobnov E.M."/>
            <person name="Muzny D."/>
            <person name="Gibbs R.A."/>
            <person name="Weinstock G.M."/>
            <person name="Attaway T."/>
            <person name="Bell S."/>
            <person name="Buhay C.J."/>
            <person name="Chandrabose M.N."/>
            <person name="Chavez D."/>
            <person name="Clerk-Blankenburg K.P."/>
            <person name="Cree A."/>
            <person name="Dao M."/>
            <person name="Davis C."/>
            <person name="Chacko J."/>
            <person name="Dinh H."/>
            <person name="Dugan-Rocha S."/>
            <person name="Fowler G."/>
            <person name="Garner T.T."/>
            <person name="Garnes J."/>
            <person name="Gnirke A."/>
            <person name="Hawes A."/>
            <person name="Hernandez J."/>
            <person name="Hines S."/>
            <person name="Holder M."/>
            <person name="Hume J."/>
            <person name="Jhangiani S.N."/>
            <person name="Joshi V."/>
            <person name="Khan Z.M."/>
            <person name="Jackson L."/>
            <person name="Kovar C."/>
            <person name="Kowis A."/>
            <person name="Lee S."/>
            <person name="Lewis L.R."/>
            <person name="Margolis J."/>
            <person name="Morgan M."/>
            <person name="Nazareth L.V."/>
            <person name="Nguyen N."/>
            <person name="Okwuonu G."/>
            <person name="Parker D."/>
            <person name="Richards S."/>
            <person name="Ruiz S.J."/>
            <person name="Santibanez J."/>
            <person name="Savard J."/>
            <person name="Scherer S.E."/>
            <person name="Schneider B."/>
            <person name="Sodergren E."/>
            <person name="Tautz D."/>
            <person name="Vattahil S."/>
            <person name="Villasana D."/>
            <person name="White C.S."/>
            <person name="Wright R."/>
            <person name="Park Y."/>
            <person name="Beeman R.W."/>
            <person name="Lord J."/>
            <person name="Oppert B."/>
            <person name="Lorenzen M."/>
            <person name="Brown S."/>
            <person name="Wang L."/>
            <person name="Savard J."/>
            <person name="Tautz D."/>
            <person name="Richards S."/>
            <person name="Weinstock G."/>
            <person name="Gibbs R.A."/>
            <person name="Liu Y."/>
            <person name="Worley K."/>
            <person name="Weinstock G."/>
            <person name="Elsik C.G."/>
            <person name="Reese J.T."/>
            <person name="Elhaik E."/>
            <person name="Landan G."/>
            <person name="Graur D."/>
            <person name="Arensburger P."/>
            <person name="Atkinson P."/>
            <person name="Beeman R.W."/>
            <person name="Beidler J."/>
            <person name="Brown S.J."/>
            <person name="Demuth J.P."/>
            <person name="Drury D.W."/>
            <person name="Du Y.Z."/>
            <person name="Fujiwara H."/>
            <person name="Lorenzen M."/>
            <person name="Maselli V."/>
            <person name="Osanai M."/>
            <person name="Park Y."/>
            <person name="Robertson H.M."/>
            <person name="Tu Z."/>
            <person name="Wang J.J."/>
            <person name="Wang S."/>
            <person name="Richards S."/>
            <person name="Song H."/>
            <person name="Zhang L."/>
            <person name="Sodergren E."/>
            <person name="Werner D."/>
            <person name="Stanke M."/>
            <person name="Morgenstern B."/>
            <person name="Solovyev V."/>
            <person name="Kosarev P."/>
            <person name="Brown G."/>
            <person name="Chen H.C."/>
            <person name="Ermolaeva O."/>
            <person name="Hlavina W."/>
            <person name="Kapustin Y."/>
            <person name="Kiryutin B."/>
            <person name="Kitts P."/>
            <person name="Maglott D."/>
            <person name="Pruitt K."/>
            <person name="Sapojnikov V."/>
            <person name="Souvorov A."/>
            <person name="Mackey A.J."/>
            <person name="Waterhouse R.M."/>
            <person name="Wyder S."/>
            <person name="Zdobnov E.M."/>
            <person name="Zdobnov E.M."/>
            <person name="Wyder S."/>
            <person name="Kriventseva E.V."/>
            <person name="Kadowaki T."/>
            <person name="Bork P."/>
            <person name="Aranda M."/>
            <person name="Bao R."/>
            <person name="Beermann A."/>
            <person name="Berns N."/>
            <person name="Bolognesi R."/>
            <person name="Bonneton F."/>
            <person name="Bopp D."/>
            <person name="Brown S.J."/>
            <person name="Bucher G."/>
            <person name="Butts T."/>
            <person name="Chaumot A."/>
            <person name="Denell R.E."/>
            <person name="Ferrier D.E."/>
            <person name="Friedrich M."/>
            <person name="Gordon C.M."/>
            <person name="Jindra M."/>
            <person name="Klingler M."/>
            <person name="Lan Q."/>
            <person name="Lattorff H.M."/>
            <person name="Laudet V."/>
            <person name="von Levetsow C."/>
            <person name="Liu Z."/>
            <person name="Lutz R."/>
            <person name="Lynch J.A."/>
            <person name="da Fonseca R.N."/>
            <person name="Posnien N."/>
            <person name="Reuter R."/>
            <person name="Roth S."/>
            <person name="Savard J."/>
            <person name="Schinko J.B."/>
            <person name="Schmitt C."/>
            <person name="Schoppmeier M."/>
            <person name="Schroder R."/>
            <person name="Shippy T.D."/>
            <person name="Simonnet F."/>
            <person name="Marques-Souza H."/>
            <person name="Tautz D."/>
            <person name="Tomoyasu Y."/>
            <person name="Trauner J."/>
            <person name="Van der Zee M."/>
            <person name="Vervoort M."/>
            <person name="Wittkopp N."/>
            <person name="Wimmer E.A."/>
            <person name="Yang X."/>
            <person name="Jones A.K."/>
            <person name="Sattelle D.B."/>
            <person name="Ebert P.R."/>
            <person name="Nelson D."/>
            <person name="Scott J.G."/>
            <person name="Beeman R.W."/>
            <person name="Muthukrishnan S."/>
            <person name="Kramer K.J."/>
            <person name="Arakane Y."/>
            <person name="Beeman R.W."/>
            <person name="Zhu Q."/>
            <person name="Hogenkamp D."/>
            <person name="Dixit R."/>
            <person name="Oppert B."/>
            <person name="Jiang H."/>
            <person name="Zou Z."/>
            <person name="Marshall J."/>
            <person name="Elpidina E."/>
            <person name="Vinokurov K."/>
            <person name="Oppert C."/>
            <person name="Zou Z."/>
            <person name="Evans J."/>
            <person name="Lu Z."/>
            <person name="Zhao P."/>
            <person name="Sumathipala N."/>
            <person name="Altincicek B."/>
            <person name="Vilcinskas A."/>
            <person name="Williams M."/>
            <person name="Hultmark D."/>
            <person name="Hetru C."/>
            <person name="Jiang H."/>
            <person name="Grimmelikhuijzen C.J."/>
            <person name="Hauser F."/>
            <person name="Cazzamali G."/>
            <person name="Williamson M."/>
            <person name="Park Y."/>
            <person name="Li B."/>
            <person name="Tanaka Y."/>
            <person name="Predel R."/>
            <person name="Neupert S."/>
            <person name="Schachtner J."/>
            <person name="Verleyen P."/>
            <person name="Raible F."/>
            <person name="Bork P."/>
            <person name="Friedrich M."/>
            <person name="Walden K.K."/>
            <person name="Robertson H.M."/>
            <person name="Angeli S."/>
            <person name="Foret S."/>
            <person name="Bucher G."/>
            <person name="Schuetz S."/>
            <person name="Maleszka R."/>
            <person name="Wimmer E.A."/>
            <person name="Beeman R.W."/>
            <person name="Lorenzen M."/>
            <person name="Tomoyasu Y."/>
            <person name="Miller S.C."/>
            <person name="Grossmann D."/>
            <person name="Bucher G."/>
        </authorList>
    </citation>
    <scope>NUCLEOTIDE SEQUENCE [LARGE SCALE GENOMIC DNA]</scope>
    <source>
        <strain evidence="1 2">Georgia GA2</strain>
    </source>
</reference>
<dbReference type="EMBL" id="KQ971357">
    <property type="protein sequence ID" value="EFA08317.1"/>
    <property type="molecule type" value="Genomic_DNA"/>
</dbReference>
<evidence type="ECO:0000313" key="1">
    <source>
        <dbReference type="EMBL" id="EFA08317.1"/>
    </source>
</evidence>
<organism evidence="1 2">
    <name type="scientific">Tribolium castaneum</name>
    <name type="common">Red flour beetle</name>
    <dbReference type="NCBI Taxonomy" id="7070"/>
    <lineage>
        <taxon>Eukaryota</taxon>
        <taxon>Metazoa</taxon>
        <taxon>Ecdysozoa</taxon>
        <taxon>Arthropoda</taxon>
        <taxon>Hexapoda</taxon>
        <taxon>Insecta</taxon>
        <taxon>Pterygota</taxon>
        <taxon>Neoptera</taxon>
        <taxon>Endopterygota</taxon>
        <taxon>Coleoptera</taxon>
        <taxon>Polyphaga</taxon>
        <taxon>Cucujiformia</taxon>
        <taxon>Tenebrionidae</taxon>
        <taxon>Tenebrionidae incertae sedis</taxon>
        <taxon>Tribolium</taxon>
    </lineage>
</organism>
<protein>
    <submittedName>
        <fullName evidence="1">Uncharacterized protein</fullName>
    </submittedName>
</protein>
<proteinExistence type="predicted"/>
<gene>
    <name evidence="1" type="primary">GLEAN_05958</name>
    <name evidence="1" type="ORF">TcasGA2_TC005958</name>
</gene>
<name>D6WVB9_TRICA</name>
<sequence>MKSTAARTTPTRLYPENFAAELHLSLLQVKQSISSMSPSMFEKKLNVLATALQAPPRFGIHPRATYSLPSLAGKGLGLSYSWQKLNIPTFCNKLDTLLGDPPGEDARLVVTVYGVVGEAGETVVAEFALAGVAFVASQSQS</sequence>
<dbReference type="Proteomes" id="UP000007266">
    <property type="component" value="Linkage group 8"/>
</dbReference>
<dbReference type="InParanoid" id="D6WVB9"/>
<keyword evidence="2" id="KW-1185">Reference proteome</keyword>
<dbReference type="HOGENOM" id="CLU_1827818_0_0_1"/>
<dbReference type="AlphaFoldDB" id="D6WVB9"/>